<dbReference type="SUPFAM" id="SSF52540">
    <property type="entry name" value="P-loop containing nucleoside triphosphate hydrolases"/>
    <property type="match status" value="1"/>
</dbReference>
<proteinExistence type="predicted"/>
<dbReference type="InterPro" id="IPR056693">
    <property type="entry name" value="DUF7791"/>
</dbReference>
<evidence type="ECO:0000313" key="5">
    <source>
        <dbReference type="Proteomes" id="UP000799750"/>
    </source>
</evidence>
<dbReference type="InterPro" id="IPR056884">
    <property type="entry name" value="NPHP3-like_N"/>
</dbReference>
<dbReference type="PANTHER" id="PTHR10039">
    <property type="entry name" value="AMELOGENIN"/>
    <property type="match status" value="1"/>
</dbReference>
<sequence>MAEAFIVLGIAANIAQFVSHGIKLISEGKDVYKANHGTSDEHHELEIIIEDIKTLVEEAKSKTKNGSEELPRPLSNDEKALRKLAEACEPLADKLLEILEDLKVAKDARFRGLATVRQTLRGVGKRRDIQELQQRLLGIDERLRSRISSMLQKNNHSEVLSAIKTLCQTNERMKINATLQLDQLKADVIVALNERPQPFTSNTVVLDSLWQKLAALADAGKRVEREQRILASLIFDSMKQRQEKIKDAHEQTLAWIFRKPETGFMDWLKSENGIYWVKGKAGSGKSTLMKYICGNNLTLRELHEWAGPQKLVTASYFFWNPGLPMQKSQVGLLQSLLYQILLACPVLIFEACLSHDGPWGFQELSNALEIIAKQTILPTKFCFFVDGLDEYEGDNEEIIGLLQGLTKSQNIKLCVSSRPWNAFIDAFDQSKWKLVLEDLTRDDMREYVHNLLAKDPTFARVAKQDPRCNSLVPQIAGKAHGVWLWVYLVVRDLLRDLKGEEEYPFLQRRLDSFPEELEKYFEDILGRIDKIYREETAMIFLTAVEAVRPFPVLALKYLHMEHESPDFALKLAMSPVSDDEVVSSVKRWRKLLNSRCRDLLEVNIYPYDGTFLKYKVGFLHRTVRDFLRDNYHSELRNRLSADFNARKTLCSVLIALIKALPGPTDSLDRLNQLFGLVDELLHYAREIEHQIASSNTALVNELDRVMTLHANDSKVHWTNSRDRIKMPSATLRDYGQCSFLSLAIQARLRCYVTKELEANQGIIFQKRGRPLLDYALRPMRGTLAELPHQHMYQDLNINVKMVEALLKSGSDPNQKVQIYRGESVWALFLLSCFENADLVSAHVKSTWYGAAETMVEHGADPAVKFVNQRDDAARLLTRMDEVVKNQRGQQSTFWRVFRWA</sequence>
<protein>
    <submittedName>
        <fullName evidence="4">Uncharacterized protein</fullName>
    </submittedName>
</protein>
<keyword evidence="1" id="KW-0677">Repeat</keyword>
<evidence type="ECO:0000259" key="2">
    <source>
        <dbReference type="Pfam" id="PF24883"/>
    </source>
</evidence>
<dbReference type="OrthoDB" id="443402at2759"/>
<dbReference type="Pfam" id="PF24883">
    <property type="entry name" value="NPHP3_N"/>
    <property type="match status" value="1"/>
</dbReference>
<feature type="domain" description="DUF7791" evidence="3">
    <location>
        <begin position="527"/>
        <end position="666"/>
    </location>
</feature>
<evidence type="ECO:0000259" key="3">
    <source>
        <dbReference type="Pfam" id="PF25053"/>
    </source>
</evidence>
<keyword evidence="5" id="KW-1185">Reference proteome</keyword>
<dbReference type="AlphaFoldDB" id="A0A6A6RAN0"/>
<gene>
    <name evidence="4" type="ORF">BU16DRAFT_569487</name>
</gene>
<evidence type="ECO:0000313" key="4">
    <source>
        <dbReference type="EMBL" id="KAF2501406.1"/>
    </source>
</evidence>
<dbReference type="PANTHER" id="PTHR10039:SF5">
    <property type="entry name" value="NACHT DOMAIN-CONTAINING PROTEIN"/>
    <property type="match status" value="1"/>
</dbReference>
<evidence type="ECO:0000256" key="1">
    <source>
        <dbReference type="ARBA" id="ARBA00022737"/>
    </source>
</evidence>
<dbReference type="InterPro" id="IPR027417">
    <property type="entry name" value="P-loop_NTPase"/>
</dbReference>
<dbReference type="Gene3D" id="3.40.50.300">
    <property type="entry name" value="P-loop containing nucleotide triphosphate hydrolases"/>
    <property type="match status" value="1"/>
</dbReference>
<dbReference type="EMBL" id="MU004182">
    <property type="protein sequence ID" value="KAF2501406.1"/>
    <property type="molecule type" value="Genomic_DNA"/>
</dbReference>
<accession>A0A6A6RAN0</accession>
<name>A0A6A6RAN0_9PEZI</name>
<dbReference type="Proteomes" id="UP000799750">
    <property type="component" value="Unassembled WGS sequence"/>
</dbReference>
<reference evidence="4" key="1">
    <citation type="journal article" date="2020" name="Stud. Mycol.">
        <title>101 Dothideomycetes genomes: a test case for predicting lifestyles and emergence of pathogens.</title>
        <authorList>
            <person name="Haridas S."/>
            <person name="Albert R."/>
            <person name="Binder M."/>
            <person name="Bloem J."/>
            <person name="Labutti K."/>
            <person name="Salamov A."/>
            <person name="Andreopoulos B."/>
            <person name="Baker S."/>
            <person name="Barry K."/>
            <person name="Bills G."/>
            <person name="Bluhm B."/>
            <person name="Cannon C."/>
            <person name="Castanera R."/>
            <person name="Culley D."/>
            <person name="Daum C."/>
            <person name="Ezra D."/>
            <person name="Gonzalez J."/>
            <person name="Henrissat B."/>
            <person name="Kuo A."/>
            <person name="Liang C."/>
            <person name="Lipzen A."/>
            <person name="Lutzoni F."/>
            <person name="Magnuson J."/>
            <person name="Mondo S."/>
            <person name="Nolan M."/>
            <person name="Ohm R."/>
            <person name="Pangilinan J."/>
            <person name="Park H.-J."/>
            <person name="Ramirez L."/>
            <person name="Alfaro M."/>
            <person name="Sun H."/>
            <person name="Tritt A."/>
            <person name="Yoshinaga Y."/>
            <person name="Zwiers L.-H."/>
            <person name="Turgeon B."/>
            <person name="Goodwin S."/>
            <person name="Spatafora J."/>
            <person name="Crous P."/>
            <person name="Grigoriev I."/>
        </authorList>
    </citation>
    <scope>NUCLEOTIDE SEQUENCE</scope>
    <source>
        <strain evidence="4">CBS 269.34</strain>
    </source>
</reference>
<organism evidence="4 5">
    <name type="scientific">Lophium mytilinum</name>
    <dbReference type="NCBI Taxonomy" id="390894"/>
    <lineage>
        <taxon>Eukaryota</taxon>
        <taxon>Fungi</taxon>
        <taxon>Dikarya</taxon>
        <taxon>Ascomycota</taxon>
        <taxon>Pezizomycotina</taxon>
        <taxon>Dothideomycetes</taxon>
        <taxon>Pleosporomycetidae</taxon>
        <taxon>Mytilinidiales</taxon>
        <taxon>Mytilinidiaceae</taxon>
        <taxon>Lophium</taxon>
    </lineage>
</organism>
<dbReference type="Pfam" id="PF25053">
    <property type="entry name" value="DUF7791"/>
    <property type="match status" value="1"/>
</dbReference>
<feature type="domain" description="Nephrocystin 3-like N-terminal" evidence="2">
    <location>
        <begin position="252"/>
        <end position="418"/>
    </location>
</feature>